<dbReference type="Gene3D" id="3.30.70.100">
    <property type="match status" value="1"/>
</dbReference>
<evidence type="ECO:0000259" key="1">
    <source>
        <dbReference type="PROSITE" id="PS51725"/>
    </source>
</evidence>
<evidence type="ECO:0000313" key="2">
    <source>
        <dbReference type="EMBL" id="ANY90056.1"/>
    </source>
</evidence>
<dbReference type="InterPro" id="IPR007138">
    <property type="entry name" value="ABM_dom"/>
</dbReference>
<dbReference type="PROSITE" id="PS51725">
    <property type="entry name" value="ABM"/>
    <property type="match status" value="1"/>
</dbReference>
<dbReference type="GO" id="GO:0016491">
    <property type="term" value="F:oxidoreductase activity"/>
    <property type="evidence" value="ECO:0007669"/>
    <property type="project" value="TreeGrafter"/>
</dbReference>
<name>A0A1B2FCW3_PSEPU</name>
<dbReference type="PANTHER" id="PTHR33336">
    <property type="entry name" value="QUINOL MONOOXYGENASE YGIN-RELATED"/>
    <property type="match status" value="1"/>
</dbReference>
<gene>
    <name evidence="2" type="primary">lsrG</name>
    <name evidence="2" type="ORF">IEC33019_4556</name>
</gene>
<dbReference type="GO" id="GO:0005829">
    <property type="term" value="C:cytosol"/>
    <property type="evidence" value="ECO:0007669"/>
    <property type="project" value="TreeGrafter"/>
</dbReference>
<feature type="domain" description="ABM" evidence="1">
    <location>
        <begin position="2"/>
        <end position="93"/>
    </location>
</feature>
<proteinExistence type="predicted"/>
<sequence length="104" mass="11613">MYSLFIKTRVKPGSADQFLSAIKVNAAASVANEPGCLVFDVSQDRVDPDVIYLYEIYRDDAAYDAHTQTAHFRDSRPLVDPLIVEQECFESDVIAFNPVRLGGE</sequence>
<dbReference type="Pfam" id="PF03992">
    <property type="entry name" value="ABM"/>
    <property type="match status" value="1"/>
</dbReference>
<reference evidence="2" key="1">
    <citation type="submission" date="2016-07" db="EMBL/GenBank/DDBJ databases">
        <title>New class B carbapenemase carried by novel plasmid in Pseudomonas putida enviromental strain in eastern Amazonia.</title>
        <authorList>
            <person name="Souza C.O."/>
            <person name="Lima K.V."/>
            <person name="Brasiliense D.M."/>
            <person name="Perez-Chaparro P.J."/>
            <person name="Mamizuka E.M."/>
            <person name="Lima M.O."/>
            <person name="Lima L.N."/>
            <person name="McCulloch J.A."/>
        </authorList>
    </citation>
    <scope>NUCLEOTIDE SEQUENCE [LARGE SCALE GENOMIC DNA]</scope>
    <source>
        <strain evidence="2">IEC33019</strain>
    </source>
</reference>
<dbReference type="EMBL" id="CP016634">
    <property type="protein sequence ID" value="ANY90056.1"/>
    <property type="molecule type" value="Genomic_DNA"/>
</dbReference>
<dbReference type="PANTHER" id="PTHR33336:SF3">
    <property type="entry name" value="ABM DOMAIN-CONTAINING PROTEIN"/>
    <property type="match status" value="1"/>
</dbReference>
<dbReference type="AlphaFoldDB" id="A0A1B2FCW3"/>
<dbReference type="InterPro" id="IPR050744">
    <property type="entry name" value="AI-2_Isomerase_LsrG"/>
</dbReference>
<dbReference type="RefSeq" id="WP_070092252.1">
    <property type="nucleotide sequence ID" value="NZ_CP016634.1"/>
</dbReference>
<dbReference type="SUPFAM" id="SSF54909">
    <property type="entry name" value="Dimeric alpha+beta barrel"/>
    <property type="match status" value="1"/>
</dbReference>
<accession>A0A1B2FCW3</accession>
<protein>
    <submittedName>
        <fullName evidence="2">Autoinducer 2-degrading protein LsrG</fullName>
    </submittedName>
</protein>
<dbReference type="InterPro" id="IPR011008">
    <property type="entry name" value="Dimeric_a/b-barrel"/>
</dbReference>
<organism evidence="2">
    <name type="scientific">Pseudomonas putida</name>
    <name type="common">Arthrobacter siderocapsulatus</name>
    <dbReference type="NCBI Taxonomy" id="303"/>
    <lineage>
        <taxon>Bacteria</taxon>
        <taxon>Pseudomonadati</taxon>
        <taxon>Pseudomonadota</taxon>
        <taxon>Gammaproteobacteria</taxon>
        <taxon>Pseudomonadales</taxon>
        <taxon>Pseudomonadaceae</taxon>
        <taxon>Pseudomonas</taxon>
    </lineage>
</organism>